<dbReference type="SUPFAM" id="SSF56300">
    <property type="entry name" value="Metallo-dependent phosphatases"/>
    <property type="match status" value="1"/>
</dbReference>
<dbReference type="InterPro" id="IPR006179">
    <property type="entry name" value="5_nucleotidase/apyrase"/>
</dbReference>
<reference evidence="7 8" key="1">
    <citation type="submission" date="2016-10" db="EMBL/GenBank/DDBJ databases">
        <title>Comparative genomics between deep and shallow subseafloor isolates.</title>
        <authorList>
            <person name="Ishii S."/>
            <person name="Miller J.R."/>
            <person name="Sutton G."/>
            <person name="Suzuki S."/>
            <person name="Methe B."/>
            <person name="Inagaki F."/>
            <person name="Imachi H."/>
        </authorList>
    </citation>
    <scope>NUCLEOTIDE SEQUENCE [LARGE SCALE GENOMIC DNA]</scope>
    <source>
        <strain evidence="5 7">A8p</strain>
        <strain evidence="4 8">MO-MB1</strain>
    </source>
</reference>
<protein>
    <submittedName>
        <fullName evidence="4">Bifunctional metallophosphatase/5'-nucleotidase</fullName>
    </submittedName>
</protein>
<dbReference type="Proteomes" id="UP000232631">
    <property type="component" value="Chromosome"/>
</dbReference>
<dbReference type="RefSeq" id="WP_100904551.1">
    <property type="nucleotide sequence ID" value="NZ_CP017766.1"/>
</dbReference>
<evidence type="ECO:0000259" key="2">
    <source>
        <dbReference type="Pfam" id="PF00149"/>
    </source>
</evidence>
<feature type="domain" description="5'-Nucleotidase C-terminal" evidence="3">
    <location>
        <begin position="301"/>
        <end position="432"/>
    </location>
</feature>
<dbReference type="Proteomes" id="UP000232806">
    <property type="component" value="Chromosome"/>
</dbReference>
<dbReference type="Gene3D" id="3.60.21.10">
    <property type="match status" value="1"/>
</dbReference>
<keyword evidence="7" id="KW-1185">Reference proteome</keyword>
<evidence type="ECO:0000256" key="1">
    <source>
        <dbReference type="ARBA" id="ARBA00022729"/>
    </source>
</evidence>
<evidence type="ECO:0000313" key="6">
    <source>
        <dbReference type="EMBL" id="NMO08990.1"/>
    </source>
</evidence>
<accession>A0A2H4VMY1</accession>
<accession>A0A2H4V914</accession>
<gene>
    <name evidence="4" type="ORF">BK007_00080</name>
    <name evidence="5" type="ORF">BK009_01345</name>
    <name evidence="6" type="ORF">HG719_03955</name>
</gene>
<keyword evidence="1" id="KW-0732">Signal</keyword>
<name>A0A2H4V914_9EURY</name>
<dbReference type="PANTHER" id="PTHR11575">
    <property type="entry name" value="5'-NUCLEOTIDASE-RELATED"/>
    <property type="match status" value="1"/>
</dbReference>
<evidence type="ECO:0000313" key="9">
    <source>
        <dbReference type="Proteomes" id="UP000591058"/>
    </source>
</evidence>
<reference evidence="6 9" key="2">
    <citation type="submission" date="2020-04" db="EMBL/GenBank/DDBJ databases">
        <title>Draft genome of Methanobacterium subterraneum isolated from animal feces.</title>
        <authorList>
            <person name="Ouboter H.T."/>
            <person name="Berger S."/>
            <person name="Gungor E."/>
            <person name="Jetten M.S.M."/>
            <person name="Welte C.U."/>
        </authorList>
    </citation>
    <scope>NUCLEOTIDE SEQUENCE [LARGE SCALE GENOMIC DNA]</scope>
    <source>
        <strain evidence="6">HO_2020</strain>
    </source>
</reference>
<evidence type="ECO:0000313" key="5">
    <source>
        <dbReference type="EMBL" id="AUB59444.1"/>
    </source>
</evidence>
<dbReference type="EMBL" id="CP017768">
    <property type="protein sequence ID" value="AUB59444.1"/>
    <property type="molecule type" value="Genomic_DNA"/>
</dbReference>
<dbReference type="KEGG" id="msub:BK009_01345"/>
<dbReference type="InterPro" id="IPR036907">
    <property type="entry name" value="5'-Nucleotdase_C_sf"/>
</dbReference>
<evidence type="ECO:0000313" key="4">
    <source>
        <dbReference type="EMBL" id="AUB54579.1"/>
    </source>
</evidence>
<evidence type="ECO:0000313" key="8">
    <source>
        <dbReference type="Proteomes" id="UP000232806"/>
    </source>
</evidence>
<sequence length="479" mass="54163">MDENLTILQLNDSHAYLDIHQELFWDGDHAKYKLAGGFARIATIFNQIREENPKTLVFDCGDTIHGTYAAVKTKGEALIPILNYLDFDAMTAHWEFAYGPEHFQKLTKKLNYPMIAINCYHETNDKLFFKPWIIKELGRTRIGVIGIAATIVDKVMPAHFSKGIYFTIGNQELPYYIQKLRNEEKVDLIVVISHLGFPQEMKLAQEVDGVDVLLSAHTHNRLYEPALVNNTILIQSGCHGSFIGRLDLTLSQGKVIKFQHNLITVSEDIKPDPEAGDLVNQVLNPYRDELSQLVGYTDTGLNRNTVLESTMDNFLLKSLLNKTGAQIAFSNGWRYGAPVPPGEITLNDLYNIIPVNPPVSTVELTGKEIWIMMEENLEHLFSRDPYNQMGGYLKRCMGLNLYFKVENPPGQRIQELFVKGRKIKMDETYQAAFVTSQGVPDKYGVNRNQLDVHAVEALQKYLSTNKSVQAELQGAIIAI</sequence>
<dbReference type="InterPro" id="IPR008334">
    <property type="entry name" value="5'-Nucleotdase_C"/>
</dbReference>
<dbReference type="GO" id="GO:0016787">
    <property type="term" value="F:hydrolase activity"/>
    <property type="evidence" value="ECO:0007669"/>
    <property type="project" value="InterPro"/>
</dbReference>
<dbReference type="EMBL" id="JABBYL010000011">
    <property type="protein sequence ID" value="NMO08990.1"/>
    <property type="molecule type" value="Genomic_DNA"/>
</dbReference>
<dbReference type="GeneID" id="35124289"/>
<dbReference type="SUPFAM" id="SSF55816">
    <property type="entry name" value="5'-nucleotidase (syn. UDP-sugar hydrolase), C-terminal domain"/>
    <property type="match status" value="1"/>
</dbReference>
<dbReference type="Gene3D" id="3.90.780.10">
    <property type="entry name" value="5'-Nucleotidase, C-terminal domain"/>
    <property type="match status" value="1"/>
</dbReference>
<dbReference type="InterPro" id="IPR004843">
    <property type="entry name" value="Calcineurin-like_PHP"/>
</dbReference>
<organism evidence="4 8">
    <name type="scientific">Methanobacterium subterraneum</name>
    <dbReference type="NCBI Taxonomy" id="59277"/>
    <lineage>
        <taxon>Archaea</taxon>
        <taxon>Methanobacteriati</taxon>
        <taxon>Methanobacteriota</taxon>
        <taxon>Methanomada group</taxon>
        <taxon>Methanobacteria</taxon>
        <taxon>Methanobacteriales</taxon>
        <taxon>Methanobacteriaceae</taxon>
        <taxon>Methanobacterium</taxon>
    </lineage>
</organism>
<dbReference type="Proteomes" id="UP000591058">
    <property type="component" value="Unassembled WGS sequence"/>
</dbReference>
<dbReference type="AlphaFoldDB" id="A0A2H4V914"/>
<dbReference type="EMBL" id="CP017766">
    <property type="protein sequence ID" value="AUB54579.1"/>
    <property type="molecule type" value="Genomic_DNA"/>
</dbReference>
<dbReference type="GO" id="GO:0009166">
    <property type="term" value="P:nucleotide catabolic process"/>
    <property type="evidence" value="ECO:0007669"/>
    <property type="project" value="InterPro"/>
</dbReference>
<evidence type="ECO:0000259" key="3">
    <source>
        <dbReference type="Pfam" id="PF02872"/>
    </source>
</evidence>
<evidence type="ECO:0000313" key="7">
    <source>
        <dbReference type="Proteomes" id="UP000232631"/>
    </source>
</evidence>
<dbReference type="PRINTS" id="PR01607">
    <property type="entry name" value="APYRASEFAMLY"/>
</dbReference>
<proteinExistence type="predicted"/>
<dbReference type="PANTHER" id="PTHR11575:SF24">
    <property type="entry name" value="5'-NUCLEOTIDASE"/>
    <property type="match status" value="1"/>
</dbReference>
<dbReference type="Pfam" id="PF00149">
    <property type="entry name" value="Metallophos"/>
    <property type="match status" value="1"/>
</dbReference>
<feature type="domain" description="Calcineurin-like phosphoesterase" evidence="2">
    <location>
        <begin position="6"/>
        <end position="220"/>
    </location>
</feature>
<dbReference type="Pfam" id="PF02872">
    <property type="entry name" value="5_nucleotid_C"/>
    <property type="match status" value="1"/>
</dbReference>
<dbReference type="OrthoDB" id="21342at2157"/>
<dbReference type="InterPro" id="IPR029052">
    <property type="entry name" value="Metallo-depent_PP-like"/>
</dbReference>